<protein>
    <submittedName>
        <fullName evidence="2">Uncharacterized protein</fullName>
    </submittedName>
</protein>
<feature type="region of interest" description="Disordered" evidence="1">
    <location>
        <begin position="144"/>
        <end position="189"/>
    </location>
</feature>
<gene>
    <name evidence="2" type="ORF">P691DRAFT_784441</name>
</gene>
<sequence length="189" mass="21028">MARKAKTKSANDDSTAPIFRASDVTQRFLAAMNQNHRMASSFKFNEYIQLVPITERLAVMDDLLQMKFWAILDESLTTPAPPQPQAANSQIDEDDIHKIIDAFKVVGPWCEKYTPIIARDDVYNELKRLVGLIAGLFDLIPGPHQCPTPPPPSSPCSRPHRDDEDIPMELPAPTHVFSEAASQTPAPLP</sequence>
<evidence type="ECO:0000313" key="3">
    <source>
        <dbReference type="Proteomes" id="UP000807342"/>
    </source>
</evidence>
<comment type="caution">
    <text evidence="2">The sequence shown here is derived from an EMBL/GenBank/DDBJ whole genome shotgun (WGS) entry which is preliminary data.</text>
</comment>
<dbReference type="AlphaFoldDB" id="A0A9P5WXV1"/>
<accession>A0A9P5WXV1</accession>
<feature type="compositionally biased region" description="Polar residues" evidence="1">
    <location>
        <begin position="180"/>
        <end position="189"/>
    </location>
</feature>
<keyword evidence="3" id="KW-1185">Reference proteome</keyword>
<feature type="compositionally biased region" description="Pro residues" evidence="1">
    <location>
        <begin position="144"/>
        <end position="154"/>
    </location>
</feature>
<dbReference type="EMBL" id="MU153227">
    <property type="protein sequence ID" value="KAF9439871.1"/>
    <property type="molecule type" value="Genomic_DNA"/>
</dbReference>
<organism evidence="2 3">
    <name type="scientific">Macrolepiota fuliginosa MF-IS2</name>
    <dbReference type="NCBI Taxonomy" id="1400762"/>
    <lineage>
        <taxon>Eukaryota</taxon>
        <taxon>Fungi</taxon>
        <taxon>Dikarya</taxon>
        <taxon>Basidiomycota</taxon>
        <taxon>Agaricomycotina</taxon>
        <taxon>Agaricomycetes</taxon>
        <taxon>Agaricomycetidae</taxon>
        <taxon>Agaricales</taxon>
        <taxon>Agaricineae</taxon>
        <taxon>Agaricaceae</taxon>
        <taxon>Macrolepiota</taxon>
    </lineage>
</organism>
<evidence type="ECO:0000313" key="2">
    <source>
        <dbReference type="EMBL" id="KAF9439871.1"/>
    </source>
</evidence>
<evidence type="ECO:0000256" key="1">
    <source>
        <dbReference type="SAM" id="MobiDB-lite"/>
    </source>
</evidence>
<reference evidence="2" key="1">
    <citation type="submission" date="2020-11" db="EMBL/GenBank/DDBJ databases">
        <authorList>
            <consortium name="DOE Joint Genome Institute"/>
            <person name="Ahrendt S."/>
            <person name="Riley R."/>
            <person name="Andreopoulos W."/>
            <person name="Labutti K."/>
            <person name="Pangilinan J."/>
            <person name="Ruiz-Duenas F.J."/>
            <person name="Barrasa J.M."/>
            <person name="Sanchez-Garcia M."/>
            <person name="Camarero S."/>
            <person name="Miyauchi S."/>
            <person name="Serrano A."/>
            <person name="Linde D."/>
            <person name="Babiker R."/>
            <person name="Drula E."/>
            <person name="Ayuso-Fernandez I."/>
            <person name="Pacheco R."/>
            <person name="Padilla G."/>
            <person name="Ferreira P."/>
            <person name="Barriuso J."/>
            <person name="Kellner H."/>
            <person name="Castanera R."/>
            <person name="Alfaro M."/>
            <person name="Ramirez L."/>
            <person name="Pisabarro A.G."/>
            <person name="Kuo A."/>
            <person name="Tritt A."/>
            <person name="Lipzen A."/>
            <person name="He G."/>
            <person name="Yan M."/>
            <person name="Ng V."/>
            <person name="Cullen D."/>
            <person name="Martin F."/>
            <person name="Rosso M.-N."/>
            <person name="Henrissat B."/>
            <person name="Hibbett D."/>
            <person name="Martinez A.T."/>
            <person name="Grigoriev I.V."/>
        </authorList>
    </citation>
    <scope>NUCLEOTIDE SEQUENCE</scope>
    <source>
        <strain evidence="2">MF-IS2</strain>
    </source>
</reference>
<proteinExistence type="predicted"/>
<name>A0A9P5WXV1_9AGAR</name>
<dbReference type="Proteomes" id="UP000807342">
    <property type="component" value="Unassembled WGS sequence"/>
</dbReference>